<keyword evidence="3" id="KW-0677">Repeat</keyword>
<dbReference type="InterPro" id="IPR013087">
    <property type="entry name" value="Znf_C2H2_type"/>
</dbReference>
<evidence type="ECO:0000259" key="8">
    <source>
        <dbReference type="SMART" id="SM00355"/>
    </source>
</evidence>
<feature type="domain" description="C2H2-type" evidence="8">
    <location>
        <begin position="77"/>
        <end position="101"/>
    </location>
</feature>
<dbReference type="SMART" id="SM00355">
    <property type="entry name" value="ZnF_C2H2"/>
    <property type="match status" value="4"/>
</dbReference>
<feature type="domain" description="U1-type" evidence="9">
    <location>
        <begin position="214"/>
        <end position="248"/>
    </location>
</feature>
<evidence type="ECO:0000256" key="7">
    <source>
        <dbReference type="SAM" id="MobiDB-lite"/>
    </source>
</evidence>
<evidence type="ECO:0000256" key="1">
    <source>
        <dbReference type="ARBA" id="ARBA00004123"/>
    </source>
</evidence>
<feature type="compositionally biased region" description="Low complexity" evidence="7">
    <location>
        <begin position="121"/>
        <end position="137"/>
    </location>
</feature>
<dbReference type="AlphaFoldDB" id="A0A6A4S4M4"/>
<dbReference type="SMART" id="SM00451">
    <property type="entry name" value="ZnF_U1"/>
    <property type="match status" value="4"/>
</dbReference>
<evidence type="ECO:0000256" key="3">
    <source>
        <dbReference type="ARBA" id="ARBA00022737"/>
    </source>
</evidence>
<evidence type="ECO:0000256" key="6">
    <source>
        <dbReference type="ARBA" id="ARBA00023242"/>
    </source>
</evidence>
<dbReference type="Pfam" id="PF12171">
    <property type="entry name" value="zf-C2H2_jaz"/>
    <property type="match status" value="1"/>
</dbReference>
<dbReference type="PANTHER" id="PTHR46144:SF2">
    <property type="entry name" value="ZINC FINGER MATRIN-TYPE PROTEIN 4"/>
    <property type="match status" value="1"/>
</dbReference>
<evidence type="ECO:0000313" key="10">
    <source>
        <dbReference type="EMBL" id="KAF0027479.1"/>
    </source>
</evidence>
<dbReference type="InterPro" id="IPR022755">
    <property type="entry name" value="Znf_C2H2_jaz"/>
</dbReference>
<dbReference type="Proteomes" id="UP000438429">
    <property type="component" value="Unassembled WGS sequence"/>
</dbReference>
<dbReference type="EMBL" id="VEVO01000018">
    <property type="protein sequence ID" value="KAF0027479.1"/>
    <property type="molecule type" value="Genomic_DNA"/>
</dbReference>
<organism evidence="10 11">
    <name type="scientific">Scophthalmus maximus</name>
    <name type="common">Turbot</name>
    <name type="synonym">Psetta maxima</name>
    <dbReference type="NCBI Taxonomy" id="52904"/>
    <lineage>
        <taxon>Eukaryota</taxon>
        <taxon>Metazoa</taxon>
        <taxon>Chordata</taxon>
        <taxon>Craniata</taxon>
        <taxon>Vertebrata</taxon>
        <taxon>Euteleostomi</taxon>
        <taxon>Actinopterygii</taxon>
        <taxon>Neopterygii</taxon>
        <taxon>Teleostei</taxon>
        <taxon>Neoteleostei</taxon>
        <taxon>Acanthomorphata</taxon>
        <taxon>Carangaria</taxon>
        <taxon>Pleuronectiformes</taxon>
        <taxon>Pleuronectoidei</taxon>
        <taxon>Scophthalmidae</taxon>
        <taxon>Scophthalmus</taxon>
    </lineage>
</organism>
<keyword evidence="2" id="KW-0479">Metal-binding</keyword>
<feature type="domain" description="C2H2-type" evidence="8">
    <location>
        <begin position="15"/>
        <end position="39"/>
    </location>
</feature>
<name>A0A6A4S4M4_SCOMX</name>
<feature type="domain" description="C2H2-type" evidence="8">
    <location>
        <begin position="217"/>
        <end position="241"/>
    </location>
</feature>
<dbReference type="GO" id="GO:0008270">
    <property type="term" value="F:zinc ion binding"/>
    <property type="evidence" value="ECO:0007669"/>
    <property type="project" value="UniProtKB-KW"/>
</dbReference>
<gene>
    <name evidence="10" type="ORF">F2P81_020220</name>
</gene>
<keyword evidence="4" id="KW-0863">Zinc-finger</keyword>
<reference evidence="10 11" key="1">
    <citation type="submission" date="2019-06" db="EMBL/GenBank/DDBJ databases">
        <title>Draft genomes of female and male turbot (Scophthalmus maximus).</title>
        <authorList>
            <person name="Xu H."/>
            <person name="Xu X.-W."/>
            <person name="Shao C."/>
            <person name="Chen S."/>
        </authorList>
    </citation>
    <scope>NUCLEOTIDE SEQUENCE [LARGE SCALE GENOMIC DNA]</scope>
    <source>
        <strain evidence="10">Ysfricsl-2016a</strain>
        <tissue evidence="10">Blood</tissue>
    </source>
</reference>
<dbReference type="Pfam" id="PF12874">
    <property type="entry name" value="zf-met"/>
    <property type="match status" value="3"/>
</dbReference>
<keyword evidence="5" id="KW-0862">Zinc</keyword>
<sequence length="383" mass="42154">MKSAGVVDGGLFTESYCNICNAQLISESQRTAHYESKKHANKVRLFYMLHPEDGGPPSKRLRPDNPDCAETEVDRNKCCTLCNMFFTSAIVAQSHYQGKTHAKRVRLVLGEPTNLPIATASPTNTDSSPSTPLPTDTPVCPPSPALPWPVAAVVGANGGREAGKYCCLCGAWFNNPLMAQQHYEGKKHRRNAARARLLEQLAGSLDATESTGLRSSYSCSVCSVVLNSIEQYHAHVQGSKHQNKIVGNCITAEYVAGDRERRYQMDGRGQQRAVPNPDWLGMETDTVSGGDCGRVHIILGYRRKTNLEEDRTDSCAAQGRRLHYSKAVHPCVRLHVCKREDSAYTEACACLPLSSLTPGYSEDCSELNYSDVLPLLVPTQWYM</sequence>
<evidence type="ECO:0000256" key="2">
    <source>
        <dbReference type="ARBA" id="ARBA00022723"/>
    </source>
</evidence>
<evidence type="ECO:0000259" key="9">
    <source>
        <dbReference type="SMART" id="SM00451"/>
    </source>
</evidence>
<feature type="domain" description="C2H2-type" evidence="8">
    <location>
        <begin position="164"/>
        <end position="188"/>
    </location>
</feature>
<accession>A0A6A4S4M4</accession>
<dbReference type="PANTHER" id="PTHR46144">
    <property type="entry name" value="ZINC FINGER PROTEIN 385B-LIKE"/>
    <property type="match status" value="1"/>
</dbReference>
<feature type="domain" description="U1-type" evidence="9">
    <location>
        <begin position="12"/>
        <end position="46"/>
    </location>
</feature>
<dbReference type="Gene3D" id="3.30.160.60">
    <property type="entry name" value="Classic Zinc Finger"/>
    <property type="match status" value="4"/>
</dbReference>
<feature type="region of interest" description="Disordered" evidence="7">
    <location>
        <begin position="115"/>
        <end position="137"/>
    </location>
</feature>
<feature type="domain" description="U1-type" evidence="9">
    <location>
        <begin position="161"/>
        <end position="195"/>
    </location>
</feature>
<feature type="domain" description="U1-type" evidence="9">
    <location>
        <begin position="74"/>
        <end position="108"/>
    </location>
</feature>
<dbReference type="GO" id="GO:0003676">
    <property type="term" value="F:nucleic acid binding"/>
    <property type="evidence" value="ECO:0007669"/>
    <property type="project" value="InterPro"/>
</dbReference>
<evidence type="ECO:0008006" key="12">
    <source>
        <dbReference type="Google" id="ProtNLM"/>
    </source>
</evidence>
<evidence type="ECO:0000313" key="11">
    <source>
        <dbReference type="Proteomes" id="UP000438429"/>
    </source>
</evidence>
<proteinExistence type="predicted"/>
<dbReference type="InterPro" id="IPR051868">
    <property type="entry name" value="ZN346_ZMAT4"/>
</dbReference>
<comment type="caution">
    <text evidence="10">The sequence shown here is derived from an EMBL/GenBank/DDBJ whole genome shotgun (WGS) entry which is preliminary data.</text>
</comment>
<comment type="subcellular location">
    <subcellularLocation>
        <location evidence="1">Nucleus</location>
    </subcellularLocation>
</comment>
<dbReference type="InterPro" id="IPR036236">
    <property type="entry name" value="Znf_C2H2_sf"/>
</dbReference>
<dbReference type="SUPFAM" id="SSF57667">
    <property type="entry name" value="beta-beta-alpha zinc fingers"/>
    <property type="match status" value="4"/>
</dbReference>
<dbReference type="InterPro" id="IPR003604">
    <property type="entry name" value="Matrin/U1-like-C_Znf_C2H2"/>
</dbReference>
<evidence type="ECO:0000256" key="4">
    <source>
        <dbReference type="ARBA" id="ARBA00022771"/>
    </source>
</evidence>
<protein>
    <recommendedName>
        <fullName evidence="12">C2H2-type domain-containing protein</fullName>
    </recommendedName>
</protein>
<evidence type="ECO:0000256" key="5">
    <source>
        <dbReference type="ARBA" id="ARBA00022833"/>
    </source>
</evidence>
<keyword evidence="6" id="KW-0539">Nucleus</keyword>
<dbReference type="GO" id="GO:0005634">
    <property type="term" value="C:nucleus"/>
    <property type="evidence" value="ECO:0007669"/>
    <property type="project" value="UniProtKB-SubCell"/>
</dbReference>